<sequence>MTEEEWTVCADPEKLFDFTRGRFSKRKYRLFACACVRRVAHLIRDPRGRTALDFAERMADRGGRGRVAVEETVSTACQEFWGRDQTAMTAAELLTHLAEAHAIHAAKDCVWDDAFVAAARAHGVARSASSFPKCKIPDAPTQYPHDKWEKMAEEAPPQVLLLRDIFGNPYRPVAFDPACRTDTAVSLARQMYDSRDFGAMPILADALQDAGCENSDILNHCRDASAPHVRGCWVVDLVLGKS</sequence>
<dbReference type="EMBL" id="CP053452">
    <property type="protein sequence ID" value="QJW97776.1"/>
    <property type="molecule type" value="Genomic_DNA"/>
</dbReference>
<evidence type="ECO:0000313" key="1">
    <source>
        <dbReference type="EMBL" id="QJW97776.1"/>
    </source>
</evidence>
<protein>
    <recommendedName>
        <fullName evidence="3">SMI1/KNR4 family protein</fullName>
    </recommendedName>
</protein>
<evidence type="ECO:0000313" key="2">
    <source>
        <dbReference type="Proteomes" id="UP000503447"/>
    </source>
</evidence>
<organism evidence="1 2">
    <name type="scientific">Frigoriglobus tundricola</name>
    <dbReference type="NCBI Taxonomy" id="2774151"/>
    <lineage>
        <taxon>Bacteria</taxon>
        <taxon>Pseudomonadati</taxon>
        <taxon>Planctomycetota</taxon>
        <taxon>Planctomycetia</taxon>
        <taxon>Gemmatales</taxon>
        <taxon>Gemmataceae</taxon>
        <taxon>Frigoriglobus</taxon>
    </lineage>
</organism>
<reference evidence="2" key="1">
    <citation type="submission" date="2020-05" db="EMBL/GenBank/DDBJ databases">
        <title>Frigoriglobus tundricola gen. nov., sp. nov., a psychrotolerant cellulolytic planctomycete of the family Gemmataceae with two divergent copies of 16S rRNA gene.</title>
        <authorList>
            <person name="Kulichevskaya I.S."/>
            <person name="Ivanova A.A."/>
            <person name="Naumoff D.G."/>
            <person name="Beletsky A.V."/>
            <person name="Rijpstra W.I.C."/>
            <person name="Sinninghe Damste J.S."/>
            <person name="Mardanov A.V."/>
            <person name="Ravin N.V."/>
            <person name="Dedysh S.N."/>
        </authorList>
    </citation>
    <scope>NUCLEOTIDE SEQUENCE [LARGE SCALE GENOMIC DNA]</scope>
    <source>
        <strain evidence="2">PL17</strain>
    </source>
</reference>
<dbReference type="Proteomes" id="UP000503447">
    <property type="component" value="Chromosome"/>
</dbReference>
<evidence type="ECO:0008006" key="3">
    <source>
        <dbReference type="Google" id="ProtNLM"/>
    </source>
</evidence>
<dbReference type="KEGG" id="ftj:FTUN_5356"/>
<keyword evidence="2" id="KW-1185">Reference proteome</keyword>
<proteinExistence type="predicted"/>
<name>A0A6M5YWK3_9BACT</name>
<dbReference type="AlphaFoldDB" id="A0A6M5YWK3"/>
<gene>
    <name evidence="1" type="ORF">FTUN_5356</name>
</gene>
<dbReference type="RefSeq" id="WP_227254429.1">
    <property type="nucleotide sequence ID" value="NZ_CP053452.2"/>
</dbReference>
<accession>A0A6M5YWK3</accession>